<evidence type="ECO:0000313" key="1">
    <source>
        <dbReference type="EMBL" id="PRD16990.1"/>
    </source>
</evidence>
<sequence length="151" mass="17108">MKTFAVLILSFLLCSCSLKLGNEKKGGAIEYFEKNYSTQTRMPFPGGGVYLNMERYLYPMVVKYCYNQNARLIENWCVDQNQKPLFRLTNTPSGTVPVYVNGTSFNTPMASFLVIIERSDSMTDAEWLAAAINKYEFDPKKIAAGIQAQKE</sequence>
<organism evidence="1 2">
    <name type="scientific">Pantoea coffeiphila</name>
    <dbReference type="NCBI Taxonomy" id="1465635"/>
    <lineage>
        <taxon>Bacteria</taxon>
        <taxon>Pseudomonadati</taxon>
        <taxon>Pseudomonadota</taxon>
        <taxon>Gammaproteobacteria</taxon>
        <taxon>Enterobacterales</taxon>
        <taxon>Erwiniaceae</taxon>
        <taxon>Pantoea</taxon>
    </lineage>
</organism>
<name>A0A2S9IGT5_9GAMM</name>
<dbReference type="Proteomes" id="UP000239181">
    <property type="component" value="Unassembled WGS sequence"/>
</dbReference>
<dbReference type="EMBL" id="PDET01000002">
    <property type="protein sequence ID" value="PRD16990.1"/>
    <property type="molecule type" value="Genomic_DNA"/>
</dbReference>
<keyword evidence="2" id="KW-1185">Reference proteome</keyword>
<accession>A0A2S9IGT5</accession>
<evidence type="ECO:0000313" key="2">
    <source>
        <dbReference type="Proteomes" id="UP000239181"/>
    </source>
</evidence>
<gene>
    <name evidence="1" type="ORF">CQW29_04840</name>
</gene>
<dbReference type="PROSITE" id="PS51257">
    <property type="entry name" value="PROKAR_LIPOPROTEIN"/>
    <property type="match status" value="1"/>
</dbReference>
<comment type="caution">
    <text evidence="1">The sequence shown here is derived from an EMBL/GenBank/DDBJ whole genome shotgun (WGS) entry which is preliminary data.</text>
</comment>
<protein>
    <submittedName>
        <fullName evidence="1">Uncharacterized protein</fullName>
    </submittedName>
</protein>
<proteinExistence type="predicted"/>
<reference evidence="1 2" key="1">
    <citation type="submission" date="2017-10" db="EMBL/GenBank/DDBJ databases">
        <title>Draft genome of two endophytic bacteria isolated from 'guarana' Paullinia cupana (Mart.) Ducke.</title>
        <authorList>
            <person name="Siqueira K.A."/>
            <person name="Liotti R.G."/>
            <person name="Mendes T.A."/>
            <person name="Soares M.A."/>
        </authorList>
    </citation>
    <scope>NUCLEOTIDE SEQUENCE [LARGE SCALE GENOMIC DNA]</scope>
    <source>
        <strain evidence="1 2">342</strain>
    </source>
</reference>
<dbReference type="AlphaFoldDB" id="A0A2S9IGT5"/>